<proteinExistence type="predicted"/>
<dbReference type="AlphaFoldDB" id="A0A2N3KEM2"/>
<dbReference type="EMBL" id="NWTK01000021">
    <property type="protein sequence ID" value="PKR48970.1"/>
    <property type="molecule type" value="Genomic_DNA"/>
</dbReference>
<dbReference type="Proteomes" id="UP000233597">
    <property type="component" value="Unassembled WGS sequence"/>
</dbReference>
<protein>
    <submittedName>
        <fullName evidence="1">Uncharacterized protein</fullName>
    </submittedName>
</protein>
<reference evidence="1 2" key="1">
    <citation type="submission" date="2017-09" db="EMBL/GenBank/DDBJ databases">
        <title>Biodiversity and function of Thalassospira species in the particle-attached aromatic-hydrocarbon-degrading consortia from the surface seawater of the South China Sea.</title>
        <authorList>
            <person name="Dong C."/>
            <person name="Liu R."/>
            <person name="Shao Z."/>
        </authorList>
    </citation>
    <scope>NUCLEOTIDE SEQUENCE [LARGE SCALE GENOMIC DNA]</scope>
    <source>
        <strain evidence="1 2">CSC1P2</strain>
    </source>
</reference>
<name>A0A2N3KEM2_9PROT</name>
<evidence type="ECO:0000313" key="1">
    <source>
        <dbReference type="EMBL" id="PKR48970.1"/>
    </source>
</evidence>
<comment type="caution">
    <text evidence="1">The sequence shown here is derived from an EMBL/GenBank/DDBJ whole genome shotgun (WGS) entry which is preliminary data.</text>
</comment>
<gene>
    <name evidence="1" type="ORF">COO20_23780</name>
</gene>
<organism evidence="1 2">
    <name type="scientific">Thalassospira marina</name>
    <dbReference type="NCBI Taxonomy" id="2048283"/>
    <lineage>
        <taxon>Bacteria</taxon>
        <taxon>Pseudomonadati</taxon>
        <taxon>Pseudomonadota</taxon>
        <taxon>Alphaproteobacteria</taxon>
        <taxon>Rhodospirillales</taxon>
        <taxon>Thalassospiraceae</taxon>
        <taxon>Thalassospira</taxon>
    </lineage>
</organism>
<sequence length="60" mass="7023">MIFVLLLCVAFAMLRKWPHYLFLWFITHHKKNGRSPMARPFSKCCLTVNSDCVVYSITST</sequence>
<evidence type="ECO:0000313" key="2">
    <source>
        <dbReference type="Proteomes" id="UP000233597"/>
    </source>
</evidence>
<accession>A0A2N3KEM2</accession>